<comment type="caution">
    <text evidence="2">The sequence shown here is derived from an EMBL/GenBank/DDBJ whole genome shotgun (WGS) entry which is preliminary data.</text>
</comment>
<dbReference type="InterPro" id="IPR010368">
    <property type="entry name" value="Com_YlbF"/>
</dbReference>
<gene>
    <name evidence="2" type="ORF">ACFOSE_06645</name>
</gene>
<comment type="similarity">
    <text evidence="1">Belongs to the UPF0342 family.</text>
</comment>
<evidence type="ECO:0000313" key="3">
    <source>
        <dbReference type="Proteomes" id="UP001595901"/>
    </source>
</evidence>
<dbReference type="NCBIfam" id="NF010209">
    <property type="entry name" value="PRK13676.1-1"/>
    <property type="match status" value="1"/>
</dbReference>
<reference evidence="3" key="1">
    <citation type="journal article" date="2019" name="Int. J. Syst. Evol. Microbiol.">
        <title>The Global Catalogue of Microorganisms (GCM) 10K type strain sequencing project: providing services to taxonomists for standard genome sequencing and annotation.</title>
        <authorList>
            <consortium name="The Broad Institute Genomics Platform"/>
            <consortium name="The Broad Institute Genome Sequencing Center for Infectious Disease"/>
            <person name="Wu L."/>
            <person name="Ma J."/>
        </authorList>
    </citation>
    <scope>NUCLEOTIDE SEQUENCE [LARGE SCALE GENOMIC DNA]</scope>
    <source>
        <strain evidence="3">CCUG 58728</strain>
    </source>
</reference>
<keyword evidence="3" id="KW-1185">Reference proteome</keyword>
<dbReference type="EMBL" id="JBHSAC010000055">
    <property type="protein sequence ID" value="MFC3932444.1"/>
    <property type="molecule type" value="Genomic_DNA"/>
</dbReference>
<dbReference type="HAMAP" id="MF_01526">
    <property type="entry name" value="UPF0342"/>
    <property type="match status" value="1"/>
</dbReference>
<sequence length="113" mass="13047">MTVNIYDLANELERGIRELSEYQTLVEQKAKIDEDQEAKTLFDEFTSFQEQIYTAMQSGQMPSEDDQKKIQEMGEKIEANATLKAYLEAQQALSVYLNDIERIVFSPISDLNK</sequence>
<evidence type="ECO:0000313" key="2">
    <source>
        <dbReference type="EMBL" id="MFC3932444.1"/>
    </source>
</evidence>
<name>A0ABV8D290_9STRE</name>
<accession>A0ABV8D290</accession>
<dbReference type="SUPFAM" id="SSF158622">
    <property type="entry name" value="YheA/YmcA-like"/>
    <property type="match status" value="1"/>
</dbReference>
<dbReference type="RefSeq" id="WP_380431868.1">
    <property type="nucleotide sequence ID" value="NZ_JBHSAC010000055.1"/>
</dbReference>
<protein>
    <recommendedName>
        <fullName evidence="1">UPF0342 protein ACFOSE_06645</fullName>
    </recommendedName>
</protein>
<dbReference type="Gene3D" id="1.20.1500.10">
    <property type="entry name" value="YheA/YmcA-like"/>
    <property type="match status" value="1"/>
</dbReference>
<evidence type="ECO:0000256" key="1">
    <source>
        <dbReference type="HAMAP-Rule" id="MF_01526"/>
    </source>
</evidence>
<proteinExistence type="inferred from homology"/>
<dbReference type="Pfam" id="PF06133">
    <property type="entry name" value="Com_YlbF"/>
    <property type="match status" value="1"/>
</dbReference>
<dbReference type="InterPro" id="IPR023378">
    <property type="entry name" value="YheA/YmcA-like_dom_sf"/>
</dbReference>
<dbReference type="Proteomes" id="UP001595901">
    <property type="component" value="Unassembled WGS sequence"/>
</dbReference>
<organism evidence="2 3">
    <name type="scientific">Streptococcus dentapri</name>
    <dbReference type="NCBI Taxonomy" id="573564"/>
    <lineage>
        <taxon>Bacteria</taxon>
        <taxon>Bacillati</taxon>
        <taxon>Bacillota</taxon>
        <taxon>Bacilli</taxon>
        <taxon>Lactobacillales</taxon>
        <taxon>Streptococcaceae</taxon>
        <taxon>Streptococcus</taxon>
    </lineage>
</organism>